<dbReference type="Pfam" id="PF02900">
    <property type="entry name" value="LigB"/>
    <property type="match status" value="1"/>
</dbReference>
<keyword evidence="3" id="KW-0560">Oxidoreductase</keyword>
<proteinExistence type="predicted"/>
<dbReference type="AlphaFoldDB" id="A0A4Q7N6H8"/>
<feature type="domain" description="Extradiol ring-cleavage dioxygenase class III enzyme subunit B" evidence="2">
    <location>
        <begin position="70"/>
        <end position="306"/>
    </location>
</feature>
<comment type="caution">
    <text evidence="3">The sequence shown here is derived from an EMBL/GenBank/DDBJ whole genome shotgun (WGS) entry which is preliminary data.</text>
</comment>
<dbReference type="Gene3D" id="3.40.830.10">
    <property type="entry name" value="LigB-like"/>
    <property type="match status" value="1"/>
</dbReference>
<dbReference type="EMBL" id="SGXC01000004">
    <property type="protein sequence ID" value="RZS76956.1"/>
    <property type="molecule type" value="Genomic_DNA"/>
</dbReference>
<dbReference type="GO" id="GO:0008198">
    <property type="term" value="F:ferrous iron binding"/>
    <property type="evidence" value="ECO:0007669"/>
    <property type="project" value="InterPro"/>
</dbReference>
<accession>A0A4Q7N6H8</accession>
<evidence type="ECO:0000313" key="4">
    <source>
        <dbReference type="Proteomes" id="UP000292445"/>
    </source>
</evidence>
<keyword evidence="3" id="KW-0223">Dioxygenase</keyword>
<keyword evidence="4" id="KW-1185">Reference proteome</keyword>
<dbReference type="RefSeq" id="WP_130362023.1">
    <property type="nucleotide sequence ID" value="NZ_SGXC01000004.1"/>
</dbReference>
<dbReference type="InterPro" id="IPR004183">
    <property type="entry name" value="Xdiol_dOase_suB"/>
</dbReference>
<evidence type="ECO:0000256" key="1">
    <source>
        <dbReference type="SAM" id="MobiDB-lite"/>
    </source>
</evidence>
<evidence type="ECO:0000259" key="2">
    <source>
        <dbReference type="Pfam" id="PF02900"/>
    </source>
</evidence>
<dbReference type="OrthoDB" id="8673673at2"/>
<sequence length="337" mass="36337">MARIVLGLGTSHGPQLSTPPDKWSLRVEADRAETAHPYRGATYGFDELAAMRVAEGLDERVTPDAMAGHAQRCADAVESLAVRLREARVDVAIIVGNDQREVFGARLTPALWMYAGAEVADEPVHPERLAKLSPAIAISATAIKPAVSSRYPGHPQLAAHLGAALADAGFDLAQSDEMPQRGPGPATGMPHAFGFVYQRLMKGSVLPHVPFMLNTFYPPNQPRAGRCMDFGRALARAVAAWPQALRVALIASGGLSHFVIDETFDRALLDAMRRRDEDWLRGIDEATLQSGTSECKNWLPVAAACAEAGLEMELVDYVPCYRSHAGTGTAMAFAAWR</sequence>
<evidence type="ECO:0000313" key="3">
    <source>
        <dbReference type="EMBL" id="RZS76956.1"/>
    </source>
</evidence>
<organism evidence="3 4">
    <name type="scientific">Pigmentiphaga kullae</name>
    <dbReference type="NCBI Taxonomy" id="151784"/>
    <lineage>
        <taxon>Bacteria</taxon>
        <taxon>Pseudomonadati</taxon>
        <taxon>Pseudomonadota</taxon>
        <taxon>Betaproteobacteria</taxon>
        <taxon>Burkholderiales</taxon>
        <taxon>Alcaligenaceae</taxon>
        <taxon>Pigmentiphaga</taxon>
    </lineage>
</organism>
<name>A0A4Q7N6H8_9BURK</name>
<gene>
    <name evidence="3" type="ORF">EV675_5679</name>
</gene>
<dbReference type="SUPFAM" id="SSF53213">
    <property type="entry name" value="LigB-like"/>
    <property type="match status" value="1"/>
</dbReference>
<protein>
    <submittedName>
        <fullName evidence="3">3-O-methylgallate 3,4-dioxygenase</fullName>
    </submittedName>
</protein>
<feature type="region of interest" description="Disordered" evidence="1">
    <location>
        <begin position="1"/>
        <end position="22"/>
    </location>
</feature>
<dbReference type="Proteomes" id="UP000292445">
    <property type="component" value="Unassembled WGS sequence"/>
</dbReference>
<dbReference type="GO" id="GO:0016702">
    <property type="term" value="F:oxidoreductase activity, acting on single donors with incorporation of molecular oxygen, incorporation of two atoms of oxygen"/>
    <property type="evidence" value="ECO:0007669"/>
    <property type="project" value="UniProtKB-ARBA"/>
</dbReference>
<reference evidence="3 4" key="1">
    <citation type="submission" date="2019-02" db="EMBL/GenBank/DDBJ databases">
        <title>Genomic Encyclopedia of Type Strains, Phase IV (KMG-IV): sequencing the most valuable type-strain genomes for metagenomic binning, comparative biology and taxonomic classification.</title>
        <authorList>
            <person name="Goeker M."/>
        </authorList>
    </citation>
    <scope>NUCLEOTIDE SEQUENCE [LARGE SCALE GENOMIC DNA]</scope>
    <source>
        <strain evidence="3 4">K24</strain>
    </source>
</reference>